<comment type="similarity">
    <text evidence="1">Belongs to the nitroreductase family.</text>
</comment>
<evidence type="ECO:0000313" key="5">
    <source>
        <dbReference type="Proteomes" id="UP000176406"/>
    </source>
</evidence>
<proteinExistence type="inferred from homology"/>
<dbReference type="InterPro" id="IPR023312">
    <property type="entry name" value="Put_nitroreductase_C_bac"/>
</dbReference>
<protein>
    <recommendedName>
        <fullName evidence="3">Nitroreductase domain-containing protein</fullName>
    </recommendedName>
</protein>
<dbReference type="SUPFAM" id="SSF55469">
    <property type="entry name" value="FMN-dependent nitroreductase-like"/>
    <property type="match status" value="1"/>
</dbReference>
<evidence type="ECO:0000259" key="3">
    <source>
        <dbReference type="Pfam" id="PF00881"/>
    </source>
</evidence>
<accession>A0A1G2EBE4</accession>
<evidence type="ECO:0000256" key="1">
    <source>
        <dbReference type="ARBA" id="ARBA00007118"/>
    </source>
</evidence>
<sequence length="187" mass="21356">MNTYGLILERRTIRKFFQKEINENILFDCLNAARLAPSSANLQSLEYILITKDLERIFQYIKWAGYLKKGAPAKDEKPAAYIVIISNTKISKDAKYDVGLSAENIVLTALEKGVASCIVNPPNKKGLAEILNVPENYLVELVIALGYPKQKSFAEKFERDVKYRLDKKGNLHVPKRKLKDILHKEKF</sequence>
<reference evidence="4 5" key="1">
    <citation type="journal article" date="2016" name="Nat. Commun.">
        <title>Thousands of microbial genomes shed light on interconnected biogeochemical processes in an aquifer system.</title>
        <authorList>
            <person name="Anantharaman K."/>
            <person name="Brown C.T."/>
            <person name="Hug L.A."/>
            <person name="Sharon I."/>
            <person name="Castelle C.J."/>
            <person name="Probst A.J."/>
            <person name="Thomas B.C."/>
            <person name="Singh A."/>
            <person name="Wilkins M.J."/>
            <person name="Karaoz U."/>
            <person name="Brodie E.L."/>
            <person name="Williams K.H."/>
            <person name="Hubbard S.S."/>
            <person name="Banfield J.F."/>
        </authorList>
    </citation>
    <scope>NUCLEOTIDE SEQUENCE [LARGE SCALE GENOMIC DNA]</scope>
</reference>
<dbReference type="EMBL" id="MHMG01000031">
    <property type="protein sequence ID" value="OGZ22932.1"/>
    <property type="molecule type" value="Genomic_DNA"/>
</dbReference>
<evidence type="ECO:0000313" key="4">
    <source>
        <dbReference type="EMBL" id="OGZ22932.1"/>
    </source>
</evidence>
<dbReference type="CDD" id="cd02062">
    <property type="entry name" value="Nitro_FMN_reductase"/>
    <property type="match status" value="1"/>
</dbReference>
<feature type="domain" description="Nitroreductase" evidence="3">
    <location>
        <begin position="7"/>
        <end position="147"/>
    </location>
</feature>
<dbReference type="Gene3D" id="3.40.109.10">
    <property type="entry name" value="NADH Oxidase"/>
    <property type="match status" value="1"/>
</dbReference>
<dbReference type="Gene3D" id="2.20.180.10">
    <property type="entry name" value="putative fmn-dependent nitroreductase like domains"/>
    <property type="match status" value="1"/>
</dbReference>
<dbReference type="Proteomes" id="UP000176406">
    <property type="component" value="Unassembled WGS sequence"/>
</dbReference>
<dbReference type="InterPro" id="IPR029479">
    <property type="entry name" value="Nitroreductase"/>
</dbReference>
<dbReference type="PANTHER" id="PTHR43673">
    <property type="entry name" value="NAD(P)H NITROREDUCTASE YDGI-RELATED"/>
    <property type="match status" value="1"/>
</dbReference>
<dbReference type="Pfam" id="PF00881">
    <property type="entry name" value="Nitroreductase"/>
    <property type="match status" value="1"/>
</dbReference>
<gene>
    <name evidence="4" type="ORF">A3A08_02690</name>
</gene>
<evidence type="ECO:0000256" key="2">
    <source>
        <dbReference type="ARBA" id="ARBA00023002"/>
    </source>
</evidence>
<name>A0A1G2EBE4_9BACT</name>
<keyword evidence="2" id="KW-0560">Oxidoreductase</keyword>
<comment type="caution">
    <text evidence="4">The sequence shown here is derived from an EMBL/GenBank/DDBJ whole genome shotgun (WGS) entry which is preliminary data.</text>
</comment>
<dbReference type="PANTHER" id="PTHR43673:SF10">
    <property type="entry name" value="NADH DEHYDROGENASE_NAD(P)H NITROREDUCTASE XCC3605-RELATED"/>
    <property type="match status" value="1"/>
</dbReference>
<dbReference type="InterPro" id="IPR000415">
    <property type="entry name" value="Nitroreductase-like"/>
</dbReference>
<organism evidence="4 5">
    <name type="scientific">Candidatus Nealsonbacteria bacterium RIFCSPLOWO2_01_FULL_41_9</name>
    <dbReference type="NCBI Taxonomy" id="1801671"/>
    <lineage>
        <taxon>Bacteria</taxon>
        <taxon>Candidatus Nealsoniibacteriota</taxon>
    </lineage>
</organism>
<dbReference type="AlphaFoldDB" id="A0A1G2EBE4"/>
<dbReference type="GO" id="GO:0016491">
    <property type="term" value="F:oxidoreductase activity"/>
    <property type="evidence" value="ECO:0007669"/>
    <property type="project" value="UniProtKB-KW"/>
</dbReference>